<name>A0A840BUW7_9HYPH</name>
<dbReference type="AlphaFoldDB" id="A0A840BUW7"/>
<dbReference type="CDD" id="cd00093">
    <property type="entry name" value="HTH_XRE"/>
    <property type="match status" value="1"/>
</dbReference>
<evidence type="ECO:0000313" key="2">
    <source>
        <dbReference type="EMBL" id="MBB4015169.1"/>
    </source>
</evidence>
<feature type="domain" description="HTH cro/C1-type" evidence="1">
    <location>
        <begin position="7"/>
        <end position="60"/>
    </location>
</feature>
<dbReference type="SUPFAM" id="SSF47413">
    <property type="entry name" value="lambda repressor-like DNA-binding domains"/>
    <property type="match status" value="1"/>
</dbReference>
<dbReference type="InterPro" id="IPR001387">
    <property type="entry name" value="Cro/C1-type_HTH"/>
</dbReference>
<organism evidence="2 3">
    <name type="scientific">Chelatococcus caeni</name>
    <dbReference type="NCBI Taxonomy" id="1348468"/>
    <lineage>
        <taxon>Bacteria</taxon>
        <taxon>Pseudomonadati</taxon>
        <taxon>Pseudomonadota</taxon>
        <taxon>Alphaproteobacteria</taxon>
        <taxon>Hyphomicrobiales</taxon>
        <taxon>Chelatococcaceae</taxon>
        <taxon>Chelatococcus</taxon>
    </lineage>
</organism>
<proteinExistence type="predicted"/>
<gene>
    <name evidence="2" type="ORF">GGR16_000175</name>
</gene>
<dbReference type="Proteomes" id="UP000577362">
    <property type="component" value="Unassembled WGS sequence"/>
</dbReference>
<protein>
    <submittedName>
        <fullName evidence="2">Transcriptional regulator with XRE-family HTH domain</fullName>
    </submittedName>
</protein>
<dbReference type="PROSITE" id="PS50943">
    <property type="entry name" value="HTH_CROC1"/>
    <property type="match status" value="1"/>
</dbReference>
<accession>A0A840BUW7</accession>
<dbReference type="Pfam" id="PF01381">
    <property type="entry name" value="HTH_3"/>
    <property type="match status" value="1"/>
</dbReference>
<evidence type="ECO:0000259" key="1">
    <source>
        <dbReference type="PROSITE" id="PS50943"/>
    </source>
</evidence>
<sequence length="94" mass="10022">MTPAQCRAARAMVDLSQEDLAKAAAVGLSTVRNFETGRTLPIVNNLAAIRRVLEEAGIVFLDDGAATVGGPGVRLRARRNEFIPPDELTSETDS</sequence>
<dbReference type="InterPro" id="IPR010982">
    <property type="entry name" value="Lambda_DNA-bd_dom_sf"/>
</dbReference>
<reference evidence="2 3" key="1">
    <citation type="submission" date="2020-08" db="EMBL/GenBank/DDBJ databases">
        <title>Genomic Encyclopedia of Type Strains, Phase IV (KMG-IV): sequencing the most valuable type-strain genomes for metagenomic binning, comparative biology and taxonomic classification.</title>
        <authorList>
            <person name="Goeker M."/>
        </authorList>
    </citation>
    <scope>NUCLEOTIDE SEQUENCE [LARGE SCALE GENOMIC DNA]</scope>
    <source>
        <strain evidence="2 3">DSM 103737</strain>
    </source>
</reference>
<evidence type="ECO:0000313" key="3">
    <source>
        <dbReference type="Proteomes" id="UP000577362"/>
    </source>
</evidence>
<comment type="caution">
    <text evidence="2">The sequence shown here is derived from an EMBL/GenBank/DDBJ whole genome shotgun (WGS) entry which is preliminary data.</text>
</comment>
<dbReference type="RefSeq" id="WP_055459332.1">
    <property type="nucleotide sequence ID" value="NZ_JACIEN010000001.1"/>
</dbReference>
<keyword evidence="3" id="KW-1185">Reference proteome</keyword>
<dbReference type="GO" id="GO:0003677">
    <property type="term" value="F:DNA binding"/>
    <property type="evidence" value="ECO:0007669"/>
    <property type="project" value="InterPro"/>
</dbReference>
<dbReference type="Gene3D" id="1.10.260.40">
    <property type="entry name" value="lambda repressor-like DNA-binding domains"/>
    <property type="match status" value="1"/>
</dbReference>
<dbReference type="EMBL" id="JACIEN010000001">
    <property type="protein sequence ID" value="MBB4015169.1"/>
    <property type="molecule type" value="Genomic_DNA"/>
</dbReference>